<evidence type="ECO:0000256" key="3">
    <source>
        <dbReference type="ARBA" id="ARBA00022475"/>
    </source>
</evidence>
<dbReference type="Pfam" id="PF00528">
    <property type="entry name" value="BPD_transp_1"/>
    <property type="match status" value="1"/>
</dbReference>
<dbReference type="PANTHER" id="PTHR30151">
    <property type="entry name" value="ALKANE SULFONATE ABC TRANSPORTER-RELATED, MEMBRANE SUBUNIT"/>
    <property type="match status" value="1"/>
</dbReference>
<organism evidence="9 10">
    <name type="scientific">Vitreoscilla massiliensis</name>
    <dbReference type="NCBI Taxonomy" id="1689272"/>
    <lineage>
        <taxon>Bacteria</taxon>
        <taxon>Pseudomonadati</taxon>
        <taxon>Pseudomonadota</taxon>
        <taxon>Betaproteobacteria</taxon>
        <taxon>Neisseriales</taxon>
        <taxon>Neisseriaceae</taxon>
        <taxon>Vitreoscilla</taxon>
    </lineage>
</organism>
<evidence type="ECO:0000256" key="4">
    <source>
        <dbReference type="ARBA" id="ARBA00022692"/>
    </source>
</evidence>
<evidence type="ECO:0000256" key="6">
    <source>
        <dbReference type="ARBA" id="ARBA00023136"/>
    </source>
</evidence>
<proteinExistence type="inferred from homology"/>
<sequence>MSTRTPLSERRGVLAAISIGSLLLLWWLITALQLVPPLFLPSPVQVGRKFIEVAGQGFMDATLWQHLAASLQRIFLSLFAAILIGVPVGMAMGLNAWVRGLVDPLVELYRPIPPLAYLPLLVIWFGIGETTKVLLIFLAILAPIIIATTHGMTVANGNRIRAVRSLGATRAQVIQTVILPAALPSILTGVRIGLGAGWSTLVAAELVAAKRGLGYMVQSAAQFLVTDVVVLGIIVIAVIAVLIELSLRALQKQLTPWYGKAE</sequence>
<dbReference type="SUPFAM" id="SSF161098">
    <property type="entry name" value="MetI-like"/>
    <property type="match status" value="1"/>
</dbReference>
<dbReference type="InterPro" id="IPR000515">
    <property type="entry name" value="MetI-like"/>
</dbReference>
<evidence type="ECO:0000256" key="7">
    <source>
        <dbReference type="RuleBase" id="RU363032"/>
    </source>
</evidence>
<reference evidence="9 10" key="1">
    <citation type="journal article" date="2022" name="Res Sq">
        <title>Evolution of multicellular longitudinally dividing oral cavity symbionts (Neisseriaceae).</title>
        <authorList>
            <person name="Nyongesa S."/>
            <person name="Weber P."/>
            <person name="Bernet E."/>
            <person name="Pullido F."/>
            <person name="Nieckarz M."/>
            <person name="Delaby M."/>
            <person name="Nieves C."/>
            <person name="Viehboeck T."/>
            <person name="Krause N."/>
            <person name="Rivera-Millot A."/>
            <person name="Nakamura A."/>
            <person name="Vischer N."/>
            <person name="VanNieuwenhze M."/>
            <person name="Brun Y."/>
            <person name="Cava F."/>
            <person name="Bulgheresi S."/>
            <person name="Veyrier F."/>
        </authorList>
    </citation>
    <scope>NUCLEOTIDE SEQUENCE [LARGE SCALE GENOMIC DNA]</scope>
    <source>
        <strain evidence="9 10">SN4</strain>
    </source>
</reference>
<feature type="transmembrane region" description="Helical" evidence="7">
    <location>
        <begin position="12"/>
        <end position="35"/>
    </location>
</feature>
<accession>A0ABY4E2R9</accession>
<keyword evidence="5 7" id="KW-1133">Transmembrane helix</keyword>
<dbReference type="PROSITE" id="PS50928">
    <property type="entry name" value="ABC_TM1"/>
    <property type="match status" value="1"/>
</dbReference>
<evidence type="ECO:0000259" key="8">
    <source>
        <dbReference type="PROSITE" id="PS50928"/>
    </source>
</evidence>
<feature type="transmembrane region" description="Helical" evidence="7">
    <location>
        <begin position="133"/>
        <end position="155"/>
    </location>
</feature>
<evidence type="ECO:0000313" key="9">
    <source>
        <dbReference type="EMBL" id="UOO90069.1"/>
    </source>
</evidence>
<protein>
    <submittedName>
        <fullName evidence="9">Taurine ABC transporter permease TauC</fullName>
    </submittedName>
</protein>
<keyword evidence="3" id="KW-1003">Cell membrane</keyword>
<evidence type="ECO:0000256" key="1">
    <source>
        <dbReference type="ARBA" id="ARBA00004651"/>
    </source>
</evidence>
<comment type="subcellular location">
    <subcellularLocation>
        <location evidence="1 7">Cell membrane</location>
        <topology evidence="1 7">Multi-pass membrane protein</topology>
    </subcellularLocation>
</comment>
<keyword evidence="10" id="KW-1185">Reference proteome</keyword>
<comment type="similarity">
    <text evidence="7">Belongs to the binding-protein-dependent transport system permease family.</text>
</comment>
<dbReference type="PANTHER" id="PTHR30151:SF25">
    <property type="entry name" value="TAURINE TRANSPORT SYSTEM PERMEASE PROTEIN TAUC"/>
    <property type="match status" value="1"/>
</dbReference>
<feature type="transmembrane region" description="Helical" evidence="7">
    <location>
        <begin position="221"/>
        <end position="243"/>
    </location>
</feature>
<keyword evidence="6 7" id="KW-0472">Membrane</keyword>
<dbReference type="CDD" id="cd06261">
    <property type="entry name" value="TM_PBP2"/>
    <property type="match status" value="1"/>
</dbReference>
<gene>
    <name evidence="9" type="primary">tauC</name>
    <name evidence="9" type="ORF">LVJ82_03505</name>
</gene>
<evidence type="ECO:0000256" key="2">
    <source>
        <dbReference type="ARBA" id="ARBA00022448"/>
    </source>
</evidence>
<dbReference type="NCBIfam" id="NF007545">
    <property type="entry name" value="PRK10160.1"/>
    <property type="match status" value="1"/>
</dbReference>
<evidence type="ECO:0000256" key="5">
    <source>
        <dbReference type="ARBA" id="ARBA00022989"/>
    </source>
</evidence>
<feature type="domain" description="ABC transmembrane type-1" evidence="8">
    <location>
        <begin position="67"/>
        <end position="247"/>
    </location>
</feature>
<evidence type="ECO:0000313" key="10">
    <source>
        <dbReference type="Proteomes" id="UP000832011"/>
    </source>
</evidence>
<dbReference type="Proteomes" id="UP000832011">
    <property type="component" value="Chromosome"/>
</dbReference>
<dbReference type="Gene3D" id="1.10.3720.10">
    <property type="entry name" value="MetI-like"/>
    <property type="match status" value="1"/>
</dbReference>
<dbReference type="InterPro" id="IPR035906">
    <property type="entry name" value="MetI-like_sf"/>
</dbReference>
<keyword evidence="2 7" id="KW-0813">Transport</keyword>
<keyword evidence="4 7" id="KW-0812">Transmembrane</keyword>
<dbReference type="EMBL" id="CP091511">
    <property type="protein sequence ID" value="UOO90069.1"/>
    <property type="molecule type" value="Genomic_DNA"/>
</dbReference>
<dbReference type="RefSeq" id="WP_082625597.1">
    <property type="nucleotide sequence ID" value="NZ_CABKVG010000008.1"/>
</dbReference>
<name>A0ABY4E2R9_9NEIS</name>
<feature type="transmembrane region" description="Helical" evidence="7">
    <location>
        <begin position="74"/>
        <end position="96"/>
    </location>
</feature>
<feature type="transmembrane region" description="Helical" evidence="7">
    <location>
        <begin position="108"/>
        <end position="127"/>
    </location>
</feature>
<feature type="transmembrane region" description="Helical" evidence="7">
    <location>
        <begin position="176"/>
        <end position="201"/>
    </location>
</feature>